<feature type="domain" description="PAC" evidence="7">
    <location>
        <begin position="100"/>
        <end position="152"/>
    </location>
</feature>
<dbReference type="SMART" id="SM00086">
    <property type="entry name" value="PAC"/>
    <property type="match status" value="1"/>
</dbReference>
<dbReference type="InterPro" id="IPR003594">
    <property type="entry name" value="HATPase_dom"/>
</dbReference>
<keyword evidence="9" id="KW-1185">Reference proteome</keyword>
<accession>A0ABU2YC53</accession>
<dbReference type="Pfam" id="PF02518">
    <property type="entry name" value="HATPase_c"/>
    <property type="match status" value="1"/>
</dbReference>
<gene>
    <name evidence="8" type="ORF">RM538_05560</name>
</gene>
<organism evidence="8 9">
    <name type="scientific">Patiriisocius hiemis</name>
    <dbReference type="NCBI Taxonomy" id="3075604"/>
    <lineage>
        <taxon>Bacteria</taxon>
        <taxon>Pseudomonadati</taxon>
        <taxon>Bacteroidota</taxon>
        <taxon>Flavobacteriia</taxon>
        <taxon>Flavobacteriales</taxon>
        <taxon>Flavobacteriaceae</taxon>
        <taxon>Patiriisocius</taxon>
    </lineage>
</organism>
<dbReference type="EC" id="2.7.13.3" evidence="2"/>
<keyword evidence="3" id="KW-0597">Phosphoprotein</keyword>
<dbReference type="Gene3D" id="3.30.565.10">
    <property type="entry name" value="Histidine kinase-like ATPase, C-terminal domain"/>
    <property type="match status" value="1"/>
</dbReference>
<protein>
    <recommendedName>
        <fullName evidence="2">histidine kinase</fullName>
        <ecNumber evidence="2">2.7.13.3</ecNumber>
    </recommendedName>
</protein>
<dbReference type="Gene3D" id="3.30.450.20">
    <property type="entry name" value="PAS domain"/>
    <property type="match status" value="1"/>
</dbReference>
<dbReference type="GO" id="GO:0005524">
    <property type="term" value="F:ATP binding"/>
    <property type="evidence" value="ECO:0007669"/>
    <property type="project" value="UniProtKB-KW"/>
</dbReference>
<dbReference type="PROSITE" id="PS50113">
    <property type="entry name" value="PAC"/>
    <property type="match status" value="1"/>
</dbReference>
<dbReference type="InterPro" id="IPR036890">
    <property type="entry name" value="HATPase_C_sf"/>
</dbReference>
<reference evidence="8 9" key="1">
    <citation type="submission" date="2023-09" db="EMBL/GenBank/DDBJ databases">
        <authorList>
            <person name="Rey-Velasco X."/>
        </authorList>
    </citation>
    <scope>NUCLEOTIDE SEQUENCE [LARGE SCALE GENOMIC DNA]</scope>
    <source>
        <strain evidence="8 9">W242</strain>
    </source>
</reference>
<evidence type="ECO:0000313" key="8">
    <source>
        <dbReference type="EMBL" id="MDT0555461.1"/>
    </source>
</evidence>
<dbReference type="Proteomes" id="UP001254488">
    <property type="component" value="Unassembled WGS sequence"/>
</dbReference>
<evidence type="ECO:0000256" key="3">
    <source>
        <dbReference type="ARBA" id="ARBA00022553"/>
    </source>
</evidence>
<dbReference type="EMBL" id="JAVRHZ010000002">
    <property type="protein sequence ID" value="MDT0555461.1"/>
    <property type="molecule type" value="Genomic_DNA"/>
</dbReference>
<name>A0ABU2YC53_9FLAO</name>
<dbReference type="SUPFAM" id="SSF55874">
    <property type="entry name" value="ATPase domain of HSP90 chaperone/DNA topoisomerase II/histidine kinase"/>
    <property type="match status" value="1"/>
</dbReference>
<dbReference type="RefSeq" id="WP_311332411.1">
    <property type="nucleotide sequence ID" value="NZ_JAVRHZ010000002.1"/>
</dbReference>
<dbReference type="InterPro" id="IPR000700">
    <property type="entry name" value="PAS-assoc_C"/>
</dbReference>
<evidence type="ECO:0000256" key="1">
    <source>
        <dbReference type="ARBA" id="ARBA00000085"/>
    </source>
</evidence>
<evidence type="ECO:0000256" key="2">
    <source>
        <dbReference type="ARBA" id="ARBA00012438"/>
    </source>
</evidence>
<dbReference type="InterPro" id="IPR001610">
    <property type="entry name" value="PAC"/>
</dbReference>
<dbReference type="PANTHER" id="PTHR43304">
    <property type="entry name" value="PHYTOCHROME-LIKE PROTEIN CPH1"/>
    <property type="match status" value="1"/>
</dbReference>
<comment type="caution">
    <text evidence="8">The sequence shown here is derived from an EMBL/GenBank/DDBJ whole genome shotgun (WGS) entry which is preliminary data.</text>
</comment>
<keyword evidence="5" id="KW-0418">Kinase</keyword>
<evidence type="ECO:0000256" key="4">
    <source>
        <dbReference type="ARBA" id="ARBA00022679"/>
    </source>
</evidence>
<dbReference type="InterPro" id="IPR052162">
    <property type="entry name" value="Sensor_kinase/Photoreceptor"/>
</dbReference>
<keyword evidence="8" id="KW-0067">ATP-binding</keyword>
<proteinExistence type="predicted"/>
<evidence type="ECO:0000256" key="5">
    <source>
        <dbReference type="ARBA" id="ARBA00022777"/>
    </source>
</evidence>
<evidence type="ECO:0000259" key="7">
    <source>
        <dbReference type="PROSITE" id="PS50113"/>
    </source>
</evidence>
<keyword evidence="8" id="KW-0547">Nucleotide-binding</keyword>
<keyword evidence="4" id="KW-0808">Transferase</keyword>
<evidence type="ECO:0000313" key="9">
    <source>
        <dbReference type="Proteomes" id="UP001254488"/>
    </source>
</evidence>
<dbReference type="InterPro" id="IPR035965">
    <property type="entry name" value="PAS-like_dom_sf"/>
</dbReference>
<dbReference type="Pfam" id="PF13426">
    <property type="entry name" value="PAS_9"/>
    <property type="match status" value="1"/>
</dbReference>
<dbReference type="PROSITE" id="PS50109">
    <property type="entry name" value="HIS_KIN"/>
    <property type="match status" value="1"/>
</dbReference>
<feature type="domain" description="Histidine kinase" evidence="6">
    <location>
        <begin position="170"/>
        <end position="378"/>
    </location>
</feature>
<sequence>MSFLAQKRSKVFLDTAKVVPLNRTNLSDFYYKELATMTGSGGWSINFKEKTSTLDHEARKILRLPSSYKTTPKGALSFYTKKHKNKAMSLFLKCSKGTPFKTTIKMVRYDKKKFWAKAIGKPIFDSSNNIIGLQGVFQDITEEVKQKKKLKKTKKLVTKQKNQIINFSKIISHNLKSQAGNLEMTLELLKYTNDISEKEELNGNISAISSSLNETLTQLNELLIIQHKAKLPKQKIEFSQILGKIHKEYQEEIEEFGVEIFSDFSEVTEVKYIPSFLENIFRKLISNAIKYRSKDRTLGLDIFTFKENGKKCLLFKDNGVGIASTKVNNIFNLYTKEENPENELKTSLFVLKNQIEALNGSIVATSVEGQGTTFKILF</sequence>
<evidence type="ECO:0000259" key="6">
    <source>
        <dbReference type="PROSITE" id="PS50109"/>
    </source>
</evidence>
<comment type="catalytic activity">
    <reaction evidence="1">
        <text>ATP + protein L-histidine = ADP + protein N-phospho-L-histidine.</text>
        <dbReference type="EC" id="2.7.13.3"/>
    </reaction>
</comment>
<dbReference type="InterPro" id="IPR005467">
    <property type="entry name" value="His_kinase_dom"/>
</dbReference>
<dbReference type="SUPFAM" id="SSF55785">
    <property type="entry name" value="PYP-like sensor domain (PAS domain)"/>
    <property type="match status" value="1"/>
</dbReference>
<dbReference type="InterPro" id="IPR000014">
    <property type="entry name" value="PAS"/>
</dbReference>
<dbReference type="PANTHER" id="PTHR43304:SF1">
    <property type="entry name" value="PAC DOMAIN-CONTAINING PROTEIN"/>
    <property type="match status" value="1"/>
</dbReference>